<evidence type="ECO:0000259" key="6">
    <source>
        <dbReference type="PROSITE" id="PS50109"/>
    </source>
</evidence>
<protein>
    <recommendedName>
        <fullName evidence="2">histidine kinase</fullName>
        <ecNumber evidence="2">2.7.13.3</ecNumber>
    </recommendedName>
</protein>
<proteinExistence type="predicted"/>
<keyword evidence="5" id="KW-0902">Two-component regulatory system</keyword>
<keyword evidence="7" id="KW-0547">Nucleotide-binding</keyword>
<dbReference type="SUPFAM" id="SSF55874">
    <property type="entry name" value="ATPase domain of HSP90 chaperone/DNA topoisomerase II/histidine kinase"/>
    <property type="match status" value="1"/>
</dbReference>
<feature type="domain" description="Histidine kinase" evidence="6">
    <location>
        <begin position="1"/>
        <end position="102"/>
    </location>
</feature>
<name>A0ABY4U6I4_9SPHN</name>
<evidence type="ECO:0000256" key="1">
    <source>
        <dbReference type="ARBA" id="ARBA00000085"/>
    </source>
</evidence>
<evidence type="ECO:0000256" key="3">
    <source>
        <dbReference type="ARBA" id="ARBA00022679"/>
    </source>
</evidence>
<dbReference type="PANTHER" id="PTHR43711">
    <property type="entry name" value="TWO-COMPONENT HISTIDINE KINASE"/>
    <property type="match status" value="1"/>
</dbReference>
<dbReference type="InterPro" id="IPR003594">
    <property type="entry name" value="HATPase_dom"/>
</dbReference>
<evidence type="ECO:0000256" key="2">
    <source>
        <dbReference type="ARBA" id="ARBA00012438"/>
    </source>
</evidence>
<dbReference type="InterPro" id="IPR005467">
    <property type="entry name" value="His_kinase_dom"/>
</dbReference>
<gene>
    <name evidence="7" type="ORF">NCF85_01660</name>
</gene>
<dbReference type="Pfam" id="PF02518">
    <property type="entry name" value="HATPase_c"/>
    <property type="match status" value="1"/>
</dbReference>
<dbReference type="EMBL" id="CP098494">
    <property type="protein sequence ID" value="USA61716.1"/>
    <property type="molecule type" value="Genomic_DNA"/>
</dbReference>
<dbReference type="EC" id="2.7.13.3" evidence="2"/>
<accession>A0ABY4U6I4</accession>
<keyword evidence="7" id="KW-0067">ATP-binding</keyword>
<evidence type="ECO:0000313" key="8">
    <source>
        <dbReference type="Proteomes" id="UP001056619"/>
    </source>
</evidence>
<dbReference type="SMART" id="SM00387">
    <property type="entry name" value="HATPase_c"/>
    <property type="match status" value="1"/>
</dbReference>
<dbReference type="GO" id="GO:0005524">
    <property type="term" value="F:ATP binding"/>
    <property type="evidence" value="ECO:0007669"/>
    <property type="project" value="UniProtKB-KW"/>
</dbReference>
<dbReference type="Gene3D" id="3.30.565.10">
    <property type="entry name" value="Histidine kinase-like ATPase, C-terminal domain"/>
    <property type="match status" value="1"/>
</dbReference>
<keyword evidence="8" id="KW-1185">Reference proteome</keyword>
<dbReference type="PANTHER" id="PTHR43711:SF1">
    <property type="entry name" value="HISTIDINE KINASE 1"/>
    <property type="match status" value="1"/>
</dbReference>
<keyword evidence="4" id="KW-0418">Kinase</keyword>
<organism evidence="7 8">
    <name type="scientific">Qipengyuania citrea</name>
    <dbReference type="NCBI Taxonomy" id="225971"/>
    <lineage>
        <taxon>Bacteria</taxon>
        <taxon>Pseudomonadati</taxon>
        <taxon>Pseudomonadota</taxon>
        <taxon>Alphaproteobacteria</taxon>
        <taxon>Sphingomonadales</taxon>
        <taxon>Erythrobacteraceae</taxon>
        <taxon>Qipengyuania</taxon>
    </lineage>
</organism>
<evidence type="ECO:0000256" key="5">
    <source>
        <dbReference type="ARBA" id="ARBA00023012"/>
    </source>
</evidence>
<keyword evidence="3" id="KW-0808">Transferase</keyword>
<reference evidence="7 8" key="1">
    <citation type="submission" date="2022-06" db="EMBL/GenBank/DDBJ databases">
        <authorList>
            <person name="Liu G."/>
        </authorList>
    </citation>
    <scope>NUCLEOTIDE SEQUENCE [LARGE SCALE GENOMIC DNA]</scope>
    <source>
        <strain evidence="7 8">E4</strain>
    </source>
</reference>
<evidence type="ECO:0000313" key="7">
    <source>
        <dbReference type="EMBL" id="USA61716.1"/>
    </source>
</evidence>
<comment type="catalytic activity">
    <reaction evidence="1">
        <text>ATP + protein L-histidine = ADP + protein N-phospho-L-histidine.</text>
        <dbReference type="EC" id="2.7.13.3"/>
    </reaction>
</comment>
<dbReference type="InterPro" id="IPR050736">
    <property type="entry name" value="Sensor_HK_Regulatory"/>
</dbReference>
<sequence>MIENLLRNAVEYGAGGTLHIRQKQDALLLTVSDTGPGIAEQDRERLLAPFERGEEFRNRQTGGVGLGLSIVREFAMRQGGRFALHESPEGGVRAELRLPIADFRSPLARFAFLNLQPQEELFLGGEFFGRSKDVGSRLIKGR</sequence>
<dbReference type="PROSITE" id="PS50109">
    <property type="entry name" value="HIS_KIN"/>
    <property type="match status" value="1"/>
</dbReference>
<dbReference type="Proteomes" id="UP001056619">
    <property type="component" value="Chromosome"/>
</dbReference>
<dbReference type="InterPro" id="IPR004358">
    <property type="entry name" value="Sig_transdc_His_kin-like_C"/>
</dbReference>
<dbReference type="InterPro" id="IPR036890">
    <property type="entry name" value="HATPase_C_sf"/>
</dbReference>
<evidence type="ECO:0000256" key="4">
    <source>
        <dbReference type="ARBA" id="ARBA00022777"/>
    </source>
</evidence>
<dbReference type="PRINTS" id="PR00344">
    <property type="entry name" value="BCTRLSENSOR"/>
</dbReference>